<dbReference type="Proteomes" id="UP000035368">
    <property type="component" value="Chromosome"/>
</dbReference>
<dbReference type="PANTHER" id="PTHR35335:SF1">
    <property type="entry name" value="UPF0716 PROTEIN FXSA"/>
    <property type="match status" value="1"/>
</dbReference>
<feature type="region of interest" description="Disordered" evidence="1">
    <location>
        <begin position="134"/>
        <end position="196"/>
    </location>
</feature>
<evidence type="ECO:0000313" key="3">
    <source>
        <dbReference type="EMBL" id="AKK03115.1"/>
    </source>
</evidence>
<organism evidence="3 4">
    <name type="scientific">Corynebacterium epidermidicanis</name>
    <dbReference type="NCBI Taxonomy" id="1050174"/>
    <lineage>
        <taxon>Bacteria</taxon>
        <taxon>Bacillati</taxon>
        <taxon>Actinomycetota</taxon>
        <taxon>Actinomycetes</taxon>
        <taxon>Mycobacteriales</taxon>
        <taxon>Corynebacteriaceae</taxon>
        <taxon>Corynebacterium</taxon>
    </lineage>
</organism>
<dbReference type="Pfam" id="PF04186">
    <property type="entry name" value="FxsA"/>
    <property type="match status" value="1"/>
</dbReference>
<feature type="compositionally biased region" description="Polar residues" evidence="1">
    <location>
        <begin position="134"/>
        <end position="153"/>
    </location>
</feature>
<keyword evidence="2" id="KW-0472">Membrane</keyword>
<dbReference type="RefSeq" id="WP_047240193.1">
    <property type="nucleotide sequence ID" value="NZ_CP011541.1"/>
</dbReference>
<evidence type="ECO:0000256" key="2">
    <source>
        <dbReference type="SAM" id="Phobius"/>
    </source>
</evidence>
<dbReference type="KEGG" id="cei:CEPID_06275"/>
<dbReference type="PANTHER" id="PTHR35335">
    <property type="entry name" value="UPF0716 PROTEIN FXSA"/>
    <property type="match status" value="1"/>
</dbReference>
<dbReference type="PATRIC" id="fig|1050174.4.peg.1268"/>
<feature type="compositionally biased region" description="Acidic residues" evidence="1">
    <location>
        <begin position="154"/>
        <end position="166"/>
    </location>
</feature>
<dbReference type="NCBIfam" id="NF008528">
    <property type="entry name" value="PRK11463.1-2"/>
    <property type="match status" value="1"/>
</dbReference>
<dbReference type="OrthoDB" id="4422778at2"/>
<dbReference type="STRING" id="1050174.CEPID_06275"/>
<dbReference type="InterPro" id="IPR007313">
    <property type="entry name" value="FxsA"/>
</dbReference>
<reference evidence="3 4" key="1">
    <citation type="submission" date="2015-05" db="EMBL/GenBank/DDBJ databases">
        <title>Complete genome sequence of Corynebacterium epidermidicanis DSM 45586, isolated from the skin of a dog suffering from pruritus.</title>
        <authorList>
            <person name="Ruckert C."/>
            <person name="Albersmeier A."/>
            <person name="Winkler A."/>
            <person name="Tauch A."/>
        </authorList>
    </citation>
    <scope>NUCLEOTIDE SEQUENCE [LARGE SCALE GENOMIC DNA]</scope>
    <source>
        <strain evidence="3 4">DSM 45586</strain>
    </source>
</reference>
<keyword evidence="2" id="KW-1133">Transmembrane helix</keyword>
<gene>
    <name evidence="3" type="ORF">CEPID_06275</name>
</gene>
<sequence length="196" mass="20590">MPIVIFLAYLVLEALAFWAVSQLIGVGWAFVALFLLLVGGIVLAGIEMKQVARAALSGQRSAGGSAVDYGLITAGSIGVAVPGFLTSIMGIFLIIAPTRALVRAALARKAKRFVEELGMRGFEAAGKYRASTSYGSFGSSETTTPGNRPNNDQVIDEEPQPSDEDISSWAENIDPDDFTGPGSDKPSSDGPGKNHK</sequence>
<dbReference type="EMBL" id="CP011541">
    <property type="protein sequence ID" value="AKK03115.1"/>
    <property type="molecule type" value="Genomic_DNA"/>
</dbReference>
<accession>A0A0G3GRD6</accession>
<feature type="transmembrane region" description="Helical" evidence="2">
    <location>
        <begin position="26"/>
        <end position="46"/>
    </location>
</feature>
<keyword evidence="2" id="KW-0812">Transmembrane</keyword>
<dbReference type="AlphaFoldDB" id="A0A0G3GRD6"/>
<feature type="transmembrane region" description="Helical" evidence="2">
    <location>
        <begin position="67"/>
        <end position="95"/>
    </location>
</feature>
<proteinExistence type="predicted"/>
<name>A0A0G3GRD6_9CORY</name>
<evidence type="ECO:0000256" key="1">
    <source>
        <dbReference type="SAM" id="MobiDB-lite"/>
    </source>
</evidence>
<dbReference type="GO" id="GO:0016020">
    <property type="term" value="C:membrane"/>
    <property type="evidence" value="ECO:0007669"/>
    <property type="project" value="InterPro"/>
</dbReference>
<protein>
    <submittedName>
        <fullName evidence="3">Protein affecting phage T7 exclusion by the F plasmid</fullName>
    </submittedName>
</protein>
<evidence type="ECO:0000313" key="4">
    <source>
        <dbReference type="Proteomes" id="UP000035368"/>
    </source>
</evidence>
<keyword evidence="4" id="KW-1185">Reference proteome</keyword>